<dbReference type="PROSITE" id="PS50088">
    <property type="entry name" value="ANK_REPEAT"/>
    <property type="match status" value="1"/>
</dbReference>
<gene>
    <name evidence="3" type="ORF">PSON_ATCC_30995.1.T0180358</name>
</gene>
<dbReference type="PANTHER" id="PTHR24198">
    <property type="entry name" value="ANKYRIN REPEAT AND PROTEIN KINASE DOMAIN-CONTAINING PROTEIN"/>
    <property type="match status" value="1"/>
</dbReference>
<dbReference type="Proteomes" id="UP000692954">
    <property type="component" value="Unassembled WGS sequence"/>
</dbReference>
<proteinExistence type="predicted"/>
<reference evidence="3" key="1">
    <citation type="submission" date="2021-01" db="EMBL/GenBank/DDBJ databases">
        <authorList>
            <consortium name="Genoscope - CEA"/>
            <person name="William W."/>
        </authorList>
    </citation>
    <scope>NUCLEOTIDE SEQUENCE</scope>
</reference>
<feature type="compositionally biased region" description="Basic and acidic residues" evidence="2">
    <location>
        <begin position="161"/>
        <end position="178"/>
    </location>
</feature>
<dbReference type="AlphaFoldDB" id="A0A8S1L8P9"/>
<comment type="caution">
    <text evidence="3">The sequence shown here is derived from an EMBL/GenBank/DDBJ whole genome shotgun (WGS) entry which is preliminary data.</text>
</comment>
<feature type="region of interest" description="Disordered" evidence="2">
    <location>
        <begin position="148"/>
        <end position="187"/>
    </location>
</feature>
<evidence type="ECO:0000256" key="1">
    <source>
        <dbReference type="PROSITE-ProRule" id="PRU00023"/>
    </source>
</evidence>
<dbReference type="SMART" id="SM00248">
    <property type="entry name" value="ANK"/>
    <property type="match status" value="3"/>
</dbReference>
<dbReference type="OrthoDB" id="292939at2759"/>
<keyword evidence="1" id="KW-0040">ANK repeat</keyword>
<dbReference type="PROSITE" id="PS50297">
    <property type="entry name" value="ANK_REP_REGION"/>
    <property type="match status" value="1"/>
</dbReference>
<feature type="repeat" description="ANK" evidence="1">
    <location>
        <begin position="366"/>
        <end position="398"/>
    </location>
</feature>
<dbReference type="PANTHER" id="PTHR24198:SF165">
    <property type="entry name" value="ANKYRIN REPEAT-CONTAINING PROTEIN-RELATED"/>
    <property type="match status" value="1"/>
</dbReference>
<evidence type="ECO:0000313" key="3">
    <source>
        <dbReference type="EMBL" id="CAD8064168.1"/>
    </source>
</evidence>
<dbReference type="InterPro" id="IPR002110">
    <property type="entry name" value="Ankyrin_rpt"/>
</dbReference>
<evidence type="ECO:0000313" key="4">
    <source>
        <dbReference type="Proteomes" id="UP000692954"/>
    </source>
</evidence>
<accession>A0A8S1L8P9</accession>
<name>A0A8S1L8P9_9CILI</name>
<evidence type="ECO:0000256" key="2">
    <source>
        <dbReference type="SAM" id="MobiDB-lite"/>
    </source>
</evidence>
<dbReference type="Pfam" id="PF12796">
    <property type="entry name" value="Ank_2"/>
    <property type="match status" value="1"/>
</dbReference>
<keyword evidence="4" id="KW-1185">Reference proteome</keyword>
<dbReference type="EMBL" id="CAJJDN010000018">
    <property type="protein sequence ID" value="CAD8064168.1"/>
    <property type="molecule type" value="Genomic_DNA"/>
</dbReference>
<organism evidence="3 4">
    <name type="scientific">Paramecium sonneborni</name>
    <dbReference type="NCBI Taxonomy" id="65129"/>
    <lineage>
        <taxon>Eukaryota</taxon>
        <taxon>Sar</taxon>
        <taxon>Alveolata</taxon>
        <taxon>Ciliophora</taxon>
        <taxon>Intramacronucleata</taxon>
        <taxon>Oligohymenophorea</taxon>
        <taxon>Peniculida</taxon>
        <taxon>Parameciidae</taxon>
        <taxon>Paramecium</taxon>
    </lineage>
</organism>
<sequence>MIYKPLLIETCQYKYRLGGEEKSFSIKKKVDYYPYFRQKVASQSFHIEPVTTDKKKSKRQLTLNQKLGNSDINMQQYIEFNIKEKPLNSHTNQKVRQLIIQDNKLLRKQNKINGFAEMFTQQHKSYHQKQMKKQVLSMLDQGQLFRKVESPQLSPKAQKLGSEKQQLEKQKQQQEEQSRSQQNNADQQIQDKVQNYLSRKSVHLQRLSQRVDDINISKRSILYTSSAERDLKISSTFFKEFIGVSQQLKNKEKQDPELLKESYKYWAQAIRTKKDPQKKRKIGAVFSTTVRMKLEKMRALILDCVKKLRFMKLEPELLLQSRTILKKPYQREGSYVFFKGVTKNDQDLVKLMLDKCRFYAFDLNENFQTALHICCRKGHLSIAKMLFHHGTYPDVRDISNRTPLYYALINNQKELVQLLLSHKCNPWSYPGCTYETDDPTLTKMLKIARRLDMLLMMTPYNTRQQTWINYCRVFYEF</sequence>
<protein>
    <submittedName>
        <fullName evidence="3">Uncharacterized protein</fullName>
    </submittedName>
</protein>